<reference evidence="1 2" key="1">
    <citation type="journal article" date="2022" name="New Phytol.">
        <title>Ecological generalism drives hyperdiversity of secondary metabolite gene clusters in xylarialean endophytes.</title>
        <authorList>
            <person name="Franco M.E.E."/>
            <person name="Wisecaver J.H."/>
            <person name="Arnold A.E."/>
            <person name="Ju Y.M."/>
            <person name="Slot J.C."/>
            <person name="Ahrendt S."/>
            <person name="Moore L.P."/>
            <person name="Eastman K.E."/>
            <person name="Scott K."/>
            <person name="Konkel Z."/>
            <person name="Mondo S.J."/>
            <person name="Kuo A."/>
            <person name="Hayes R.D."/>
            <person name="Haridas S."/>
            <person name="Andreopoulos B."/>
            <person name="Riley R."/>
            <person name="LaButti K."/>
            <person name="Pangilinan J."/>
            <person name="Lipzen A."/>
            <person name="Amirebrahimi M."/>
            <person name="Yan J."/>
            <person name="Adam C."/>
            <person name="Keymanesh K."/>
            <person name="Ng V."/>
            <person name="Louie K."/>
            <person name="Northen T."/>
            <person name="Drula E."/>
            <person name="Henrissat B."/>
            <person name="Hsieh H.M."/>
            <person name="Youens-Clark K."/>
            <person name="Lutzoni F."/>
            <person name="Miadlikowska J."/>
            <person name="Eastwood D.C."/>
            <person name="Hamelin R.C."/>
            <person name="Grigoriev I.V."/>
            <person name="U'Ren J.M."/>
        </authorList>
    </citation>
    <scope>NUCLEOTIDE SEQUENCE [LARGE SCALE GENOMIC DNA]</scope>
    <source>
        <strain evidence="1 2">ER1909</strain>
    </source>
</reference>
<organism evidence="1 2">
    <name type="scientific">Hypoxylon rubiginosum</name>
    <dbReference type="NCBI Taxonomy" id="110542"/>
    <lineage>
        <taxon>Eukaryota</taxon>
        <taxon>Fungi</taxon>
        <taxon>Dikarya</taxon>
        <taxon>Ascomycota</taxon>
        <taxon>Pezizomycotina</taxon>
        <taxon>Sordariomycetes</taxon>
        <taxon>Xylariomycetidae</taxon>
        <taxon>Xylariales</taxon>
        <taxon>Hypoxylaceae</taxon>
        <taxon>Hypoxylon</taxon>
    </lineage>
</organism>
<gene>
    <name evidence="1" type="ORF">F4821DRAFT_269942</name>
</gene>
<keyword evidence="2" id="KW-1185">Reference proteome</keyword>
<sequence>MLRLSHFILPTLLAWGCRARDVPANVRSFYNDIVTLGSCERPLASGFYDMKGSDDNSFAYCGDFLDDYGIIYLQGGHGKLANMDIDCDGAIVKNDDGRCGNAHSTQSTTAMKRYVAARTKEVTDLNPFVHDYVVFGNTGVHKPGWLTFDPRDYGMEPLSMMAVVCGDKLIYGIWGDTNGDDGENARIGEASISIATLCFGTSVDGEVGYDNEDILYIGFTGTDAVPTNAKWGASNQNEFQASIKKLGDKLIKRIA</sequence>
<comment type="caution">
    <text evidence="1">The sequence shown here is derived from an EMBL/GenBank/DDBJ whole genome shotgun (WGS) entry which is preliminary data.</text>
</comment>
<dbReference type="Proteomes" id="UP001497680">
    <property type="component" value="Unassembled WGS sequence"/>
</dbReference>
<evidence type="ECO:0000313" key="1">
    <source>
        <dbReference type="EMBL" id="KAI6086634.1"/>
    </source>
</evidence>
<keyword evidence="1" id="KW-0378">Hydrolase</keyword>
<evidence type="ECO:0000313" key="2">
    <source>
        <dbReference type="Proteomes" id="UP001497680"/>
    </source>
</evidence>
<name>A0ACC0D1K8_9PEZI</name>
<protein>
    <submittedName>
        <fullName evidence="1">Glycoside hydrolase family 75 protein</fullName>
    </submittedName>
</protein>
<accession>A0ACC0D1K8</accession>
<proteinExistence type="predicted"/>
<dbReference type="EMBL" id="MU394314">
    <property type="protein sequence ID" value="KAI6086634.1"/>
    <property type="molecule type" value="Genomic_DNA"/>
</dbReference>